<keyword evidence="4" id="KW-0007">Acetylation</keyword>
<comment type="similarity">
    <text evidence="2">Belongs to the TBCC family.</text>
</comment>
<dbReference type="OMA" id="YFQHEIT"/>
<dbReference type="Gene3D" id="2.160.20.70">
    <property type="match status" value="1"/>
</dbReference>
<dbReference type="InterPro" id="IPR027684">
    <property type="entry name" value="TBCC"/>
</dbReference>
<comment type="caution">
    <text evidence="8">The sequence shown here is derived from an EMBL/GenBank/DDBJ whole genome shotgun (WGS) entry which is preliminary data.</text>
</comment>
<keyword evidence="3" id="KW-0963">Cytoplasm</keyword>
<dbReference type="OrthoDB" id="194775at2759"/>
<evidence type="ECO:0000256" key="6">
    <source>
        <dbReference type="SAM" id="MobiDB-lite"/>
    </source>
</evidence>
<dbReference type="GO" id="GO:0015631">
    <property type="term" value="F:tubulin binding"/>
    <property type="evidence" value="ECO:0007669"/>
    <property type="project" value="InterPro"/>
</dbReference>
<feature type="compositionally biased region" description="Basic and acidic residues" evidence="6">
    <location>
        <begin position="16"/>
        <end position="42"/>
    </location>
</feature>
<sequence length="365" mass="38677">MECADDAAAQAARRKAQMDERMAARAAEVEHQREVRKDGEDRSTRELVLAFESAFADGLARATGALGDALDVAALGDVSAAVQSLHQDVAAASTFLPAQTLERTTRSLAELEASARVKREQVAPKKRFAFKARDKLAPALPPAPGPGGAGAPAGARGTSVAANVAEPPLAPPAPPPARVPGHDGAEVRCRRGERLALAPPRGSGGDMALSELVDCDVTLLDGVAALWVDKLVRCRVVSLPIAGAVHINRCEGCEFHFASRQIRVHTTTSTDFYLHAGSHPIIEACTGLRFAPYLQTALVSDEAFAAAGLSKSDNLWSSVDDFLWLRTQQSPNWQALPEAERAAHDAAWAPLAAAHAEVSAEMDRR</sequence>
<dbReference type="GO" id="GO:0005737">
    <property type="term" value="C:cytoplasm"/>
    <property type="evidence" value="ECO:0007669"/>
    <property type="project" value="UniProtKB-SubCell"/>
</dbReference>
<comment type="subcellular location">
    <subcellularLocation>
        <location evidence="1">Cytoplasm</location>
    </subcellularLocation>
</comment>
<feature type="domain" description="C-CAP/cofactor C-like" evidence="7">
    <location>
        <begin position="175"/>
        <end position="324"/>
    </location>
</feature>
<dbReference type="InterPro" id="IPR012945">
    <property type="entry name" value="Tubulin-bd_cofactor_C_dom"/>
</dbReference>
<dbReference type="InterPro" id="IPR017901">
    <property type="entry name" value="C-CAP_CF_C-like"/>
</dbReference>
<feature type="region of interest" description="Disordered" evidence="6">
    <location>
        <begin position="137"/>
        <end position="159"/>
    </location>
</feature>
<gene>
    <name evidence="8" type="ORF">KFE25_010869</name>
</gene>
<dbReference type="PANTHER" id="PTHR15139:SF0">
    <property type="entry name" value="TUBULIN-SPECIFIC CHAPERONE C"/>
    <property type="match status" value="1"/>
</dbReference>
<dbReference type="GO" id="GO:0007021">
    <property type="term" value="P:tubulin complex assembly"/>
    <property type="evidence" value="ECO:0007669"/>
    <property type="project" value="TreeGrafter"/>
</dbReference>
<evidence type="ECO:0000256" key="1">
    <source>
        <dbReference type="ARBA" id="ARBA00004496"/>
    </source>
</evidence>
<dbReference type="Gene3D" id="1.20.58.1250">
    <property type="entry name" value="Tubulin Binding Cofactor C, N-terminal domain"/>
    <property type="match status" value="1"/>
</dbReference>
<dbReference type="PANTHER" id="PTHR15139">
    <property type="entry name" value="TUBULIN FOLDING COFACTOR C"/>
    <property type="match status" value="1"/>
</dbReference>
<dbReference type="Pfam" id="PF07986">
    <property type="entry name" value="TBCC"/>
    <property type="match status" value="1"/>
</dbReference>
<dbReference type="EMBL" id="JAGTXO010000030">
    <property type="protein sequence ID" value="KAG8460814.1"/>
    <property type="molecule type" value="Genomic_DNA"/>
</dbReference>
<feature type="region of interest" description="Disordered" evidence="6">
    <location>
        <begin position="1"/>
        <end position="42"/>
    </location>
</feature>
<dbReference type="AlphaFoldDB" id="A0A8J5XB23"/>
<evidence type="ECO:0000256" key="5">
    <source>
        <dbReference type="ARBA" id="ARBA00026055"/>
    </source>
</evidence>
<dbReference type="GO" id="GO:0007023">
    <property type="term" value="P:post-chaperonin tubulin folding pathway"/>
    <property type="evidence" value="ECO:0007669"/>
    <property type="project" value="InterPro"/>
</dbReference>
<dbReference type="Pfam" id="PF16752">
    <property type="entry name" value="TBCC_N"/>
    <property type="match status" value="1"/>
</dbReference>
<evidence type="ECO:0000256" key="4">
    <source>
        <dbReference type="ARBA" id="ARBA00022990"/>
    </source>
</evidence>
<organism evidence="8 9">
    <name type="scientific">Diacronema lutheri</name>
    <name type="common">Unicellular marine alga</name>
    <name type="synonym">Monochrysis lutheri</name>
    <dbReference type="NCBI Taxonomy" id="2081491"/>
    <lineage>
        <taxon>Eukaryota</taxon>
        <taxon>Haptista</taxon>
        <taxon>Haptophyta</taxon>
        <taxon>Pavlovophyceae</taxon>
        <taxon>Pavlovales</taxon>
        <taxon>Pavlovaceae</taxon>
        <taxon>Diacronema</taxon>
    </lineage>
</organism>
<dbReference type="Proteomes" id="UP000751190">
    <property type="component" value="Unassembled WGS sequence"/>
</dbReference>
<dbReference type="PROSITE" id="PS51329">
    <property type="entry name" value="C_CAP_COFACTOR_C"/>
    <property type="match status" value="1"/>
</dbReference>
<protein>
    <recommendedName>
        <fullName evidence="7">C-CAP/cofactor C-like domain-containing protein</fullName>
    </recommendedName>
</protein>
<keyword evidence="9" id="KW-1185">Reference proteome</keyword>
<dbReference type="InterPro" id="IPR016098">
    <property type="entry name" value="CAP/MinC_C"/>
</dbReference>
<reference evidence="8" key="1">
    <citation type="submission" date="2021-05" db="EMBL/GenBank/DDBJ databases">
        <title>The genome of the haptophyte Pavlova lutheri (Diacronema luteri, Pavlovales) - a model for lipid biosynthesis in eukaryotic algae.</title>
        <authorList>
            <person name="Hulatt C.J."/>
            <person name="Posewitz M.C."/>
        </authorList>
    </citation>
    <scope>NUCLEOTIDE SEQUENCE</scope>
    <source>
        <strain evidence="8">NIVA-4/92</strain>
    </source>
</reference>
<accession>A0A8J5XB23</accession>
<feature type="compositionally biased region" description="Low complexity" evidence="6">
    <location>
        <begin position="1"/>
        <end position="11"/>
    </location>
</feature>
<evidence type="ECO:0000313" key="9">
    <source>
        <dbReference type="Proteomes" id="UP000751190"/>
    </source>
</evidence>
<evidence type="ECO:0000259" key="7">
    <source>
        <dbReference type="PROSITE" id="PS51329"/>
    </source>
</evidence>
<dbReference type="InterPro" id="IPR038397">
    <property type="entry name" value="TBCC_N_sf"/>
</dbReference>
<dbReference type="InterPro" id="IPR031925">
    <property type="entry name" value="TBCC_N"/>
</dbReference>
<evidence type="ECO:0000313" key="8">
    <source>
        <dbReference type="EMBL" id="KAG8460814.1"/>
    </source>
</evidence>
<comment type="subunit">
    <text evidence="5">Supercomplex made of cofactors A to E. Cofactors A and D function by capturing and stabilizing tubulin in a quasi-native conformation. Cofactor E binds to the cofactor D-tubulin complex; interaction with cofactor C then causes the release of tubulin polypeptides that are committed to the native state.</text>
</comment>
<evidence type="ECO:0000256" key="2">
    <source>
        <dbReference type="ARBA" id="ARBA00008848"/>
    </source>
</evidence>
<proteinExistence type="inferred from homology"/>
<evidence type="ECO:0000256" key="3">
    <source>
        <dbReference type="ARBA" id="ARBA00022490"/>
    </source>
</evidence>
<name>A0A8J5XB23_DIALT</name>